<dbReference type="Proteomes" id="UP000515789">
    <property type="component" value="Chromosome"/>
</dbReference>
<feature type="compositionally biased region" description="Basic and acidic residues" evidence="1">
    <location>
        <begin position="158"/>
        <end position="167"/>
    </location>
</feature>
<feature type="region of interest" description="Disordered" evidence="1">
    <location>
        <begin position="135"/>
        <end position="167"/>
    </location>
</feature>
<protein>
    <recommendedName>
        <fullName evidence="4">DUF4355 domain-containing protein</fullName>
    </recommendedName>
</protein>
<evidence type="ECO:0008006" key="4">
    <source>
        <dbReference type="Google" id="ProtNLM"/>
    </source>
</evidence>
<evidence type="ECO:0000256" key="1">
    <source>
        <dbReference type="SAM" id="MobiDB-lite"/>
    </source>
</evidence>
<dbReference type="RefSeq" id="WP_018596641.1">
    <property type="nucleotide sequence ID" value="NZ_CABLBP010000031.1"/>
</dbReference>
<accession>A0A7G5N1C9</accession>
<evidence type="ECO:0000313" key="3">
    <source>
        <dbReference type="Proteomes" id="UP000515789"/>
    </source>
</evidence>
<sequence>MTREQVKEQFPDATEEQITAILNINGADVTQAKKNNVDPKELKRLQGIEAEYTKLQDAGLTDAEKAARALADAEAAKVEFAKKSNRLDAEKILVAAGLTEDDYKDLIDGIISDDAEKTKSMATGLATMVTKQKESAIQKTKEELMDRTPNPAGGSGGGEEKTEDVKFAEEVAGTFSTASATSKSVFDNY</sequence>
<dbReference type="AlphaFoldDB" id="A0A7G5N1C9"/>
<reference evidence="2 3" key="1">
    <citation type="submission" date="2019-04" db="EMBL/GenBank/DDBJ databases">
        <authorList>
            <person name="Schori C."/>
            <person name="Ahrens C."/>
        </authorList>
    </citation>
    <scope>NUCLEOTIDE SEQUENCE [LARGE SCALE GENOMIC DNA]</scope>
    <source>
        <strain evidence="2 3">DSM 2950</strain>
    </source>
</reference>
<gene>
    <name evidence="2" type="ORF">E5259_25520</name>
</gene>
<dbReference type="GeneID" id="75053857"/>
<proteinExistence type="predicted"/>
<evidence type="ECO:0000313" key="2">
    <source>
        <dbReference type="EMBL" id="QMW80672.1"/>
    </source>
</evidence>
<name>A0A7G5N1C9_9FIRM</name>
<feature type="compositionally biased region" description="Basic and acidic residues" evidence="1">
    <location>
        <begin position="135"/>
        <end position="146"/>
    </location>
</feature>
<dbReference type="EMBL" id="CP039126">
    <property type="protein sequence ID" value="QMW80672.1"/>
    <property type="molecule type" value="Genomic_DNA"/>
</dbReference>
<organism evidence="2 3">
    <name type="scientific">Blautia producta</name>
    <dbReference type="NCBI Taxonomy" id="33035"/>
    <lineage>
        <taxon>Bacteria</taxon>
        <taxon>Bacillati</taxon>
        <taxon>Bacillota</taxon>
        <taxon>Clostridia</taxon>
        <taxon>Lachnospirales</taxon>
        <taxon>Lachnospiraceae</taxon>
        <taxon>Blautia</taxon>
    </lineage>
</organism>